<dbReference type="InterPro" id="IPR036291">
    <property type="entry name" value="NAD(P)-bd_dom_sf"/>
</dbReference>
<proteinExistence type="predicted"/>
<feature type="domain" description="NAD-dependent epimerase/dehydratase" evidence="1">
    <location>
        <begin position="148"/>
        <end position="241"/>
    </location>
</feature>
<name>A0AAN6IQP0_EXODE</name>
<dbReference type="InterPro" id="IPR051783">
    <property type="entry name" value="NAD(P)-dependent_oxidoreduct"/>
</dbReference>
<dbReference type="PANTHER" id="PTHR48079:SF6">
    <property type="entry name" value="NAD(P)-BINDING DOMAIN-CONTAINING PROTEIN-RELATED"/>
    <property type="match status" value="1"/>
</dbReference>
<evidence type="ECO:0008006" key="5">
    <source>
        <dbReference type="Google" id="ProtNLM"/>
    </source>
</evidence>
<dbReference type="Pfam" id="PF13460">
    <property type="entry name" value="NAD_binding_10"/>
    <property type="match status" value="1"/>
</dbReference>
<dbReference type="AlphaFoldDB" id="A0AAN6IQP0"/>
<gene>
    <name evidence="3" type="ORF">HRR80_009019</name>
</gene>
<dbReference type="Proteomes" id="UP001161757">
    <property type="component" value="Unassembled WGS sequence"/>
</dbReference>
<dbReference type="SUPFAM" id="SSF51735">
    <property type="entry name" value="NAD(P)-binding Rossmann-fold domains"/>
    <property type="match status" value="1"/>
</dbReference>
<reference evidence="3" key="1">
    <citation type="submission" date="2023-01" db="EMBL/GenBank/DDBJ databases">
        <title>Exophiala dermititidis isolated from Cystic Fibrosis Patient.</title>
        <authorList>
            <person name="Kurbessoian T."/>
            <person name="Crocker A."/>
            <person name="Murante D."/>
            <person name="Hogan D.A."/>
            <person name="Stajich J.E."/>
        </authorList>
    </citation>
    <scope>NUCLEOTIDE SEQUENCE</scope>
    <source>
        <strain evidence="3">Ex8</strain>
    </source>
</reference>
<evidence type="ECO:0000313" key="4">
    <source>
        <dbReference type="Proteomes" id="UP001161757"/>
    </source>
</evidence>
<dbReference type="InterPro" id="IPR001509">
    <property type="entry name" value="Epimerase_deHydtase"/>
</dbReference>
<evidence type="ECO:0000313" key="3">
    <source>
        <dbReference type="EMBL" id="KAJ8986893.1"/>
    </source>
</evidence>
<accession>A0AAN6IQP0</accession>
<dbReference type="GO" id="GO:0004029">
    <property type="term" value="F:aldehyde dehydrogenase (NAD+) activity"/>
    <property type="evidence" value="ECO:0007669"/>
    <property type="project" value="TreeGrafter"/>
</dbReference>
<dbReference type="PANTHER" id="PTHR48079">
    <property type="entry name" value="PROTEIN YEEZ"/>
    <property type="match status" value="1"/>
</dbReference>
<dbReference type="GO" id="GO:0005737">
    <property type="term" value="C:cytoplasm"/>
    <property type="evidence" value="ECO:0007669"/>
    <property type="project" value="TreeGrafter"/>
</dbReference>
<dbReference type="InterPro" id="IPR016040">
    <property type="entry name" value="NAD(P)-bd_dom"/>
</dbReference>
<evidence type="ECO:0000259" key="1">
    <source>
        <dbReference type="Pfam" id="PF01370"/>
    </source>
</evidence>
<organism evidence="3 4">
    <name type="scientific">Exophiala dermatitidis</name>
    <name type="common">Black yeast-like fungus</name>
    <name type="synonym">Wangiella dermatitidis</name>
    <dbReference type="NCBI Taxonomy" id="5970"/>
    <lineage>
        <taxon>Eukaryota</taxon>
        <taxon>Fungi</taxon>
        <taxon>Dikarya</taxon>
        <taxon>Ascomycota</taxon>
        <taxon>Pezizomycotina</taxon>
        <taxon>Eurotiomycetes</taxon>
        <taxon>Chaetothyriomycetidae</taxon>
        <taxon>Chaetothyriales</taxon>
        <taxon>Herpotrichiellaceae</taxon>
        <taxon>Exophiala</taxon>
    </lineage>
</organism>
<sequence>MAPKLFITGSTGYIGGDFLYLVSQQHSDWEITCLVRNSDKGAKVAAAYPKVRLIYGDLDAVETIEEAAANADIVYHFANCDHEPSAQAIARGLARRNGDGPGYWIHTSGTLILGTETIALADYGNRLDKVFDDWDHVQELLSHPDEAAHRNVDKIVLASYSDKVRTAIVCPPTIYGPGRGPDNTRSLQVYKATEAFLKRKKAFQIGKGHNVWHYIHVQDLSKLYLLLGEAAVNGGPPATWNEQGYYLAEDGLFVWGEVIQRIAEIAHKKGLLPDSEVESLSPDEADRLMPNARYAIGTNSRGISIRAKKLLGWKPTERNIEEELPDIVEAEARSLGLIKGHAALVQEE</sequence>
<comment type="caution">
    <text evidence="3">The sequence shown here is derived from an EMBL/GenBank/DDBJ whole genome shotgun (WGS) entry which is preliminary data.</text>
</comment>
<evidence type="ECO:0000259" key="2">
    <source>
        <dbReference type="Pfam" id="PF13460"/>
    </source>
</evidence>
<feature type="domain" description="NAD(P)-binding" evidence="2">
    <location>
        <begin position="9"/>
        <end position="82"/>
    </location>
</feature>
<protein>
    <recommendedName>
        <fullName evidence="5">NAD(P)-binding domain-containing protein</fullName>
    </recommendedName>
</protein>
<dbReference type="Pfam" id="PF01370">
    <property type="entry name" value="Epimerase"/>
    <property type="match status" value="1"/>
</dbReference>
<dbReference type="Gene3D" id="3.40.50.720">
    <property type="entry name" value="NAD(P)-binding Rossmann-like Domain"/>
    <property type="match status" value="1"/>
</dbReference>
<dbReference type="EMBL" id="JAJGCB010000030">
    <property type="protein sequence ID" value="KAJ8986893.1"/>
    <property type="molecule type" value="Genomic_DNA"/>
</dbReference>